<gene>
    <name evidence="4" type="ORF">TTHT_1559</name>
</gene>
<feature type="domain" description="Magnetosome protein MamS/MamX" evidence="3">
    <location>
        <begin position="67"/>
        <end position="126"/>
    </location>
</feature>
<dbReference type="Pfam" id="PF09968">
    <property type="entry name" value="DUF2202"/>
    <property type="match status" value="1"/>
</dbReference>
<feature type="domain" description="DUF2202" evidence="2">
    <location>
        <begin position="188"/>
        <end position="348"/>
    </location>
</feature>
<keyword evidence="5" id="KW-1185">Reference proteome</keyword>
<feature type="chain" id="PRO_5032838686" description="DUF2202 domain-containing protein" evidence="1">
    <location>
        <begin position="25"/>
        <end position="371"/>
    </location>
</feature>
<keyword evidence="1" id="KW-0732">Signal</keyword>
<evidence type="ECO:0000259" key="2">
    <source>
        <dbReference type="Pfam" id="PF09968"/>
    </source>
</evidence>
<evidence type="ECO:0008006" key="6">
    <source>
        <dbReference type="Google" id="ProtNLM"/>
    </source>
</evidence>
<dbReference type="InterPro" id="IPR058837">
    <property type="entry name" value="MamS_MamX_dom"/>
</dbReference>
<dbReference type="InterPro" id="IPR009078">
    <property type="entry name" value="Ferritin-like_SF"/>
</dbReference>
<dbReference type="InterPro" id="IPR012347">
    <property type="entry name" value="Ferritin-like"/>
</dbReference>
<dbReference type="AlphaFoldDB" id="A0A7R6PNS8"/>
<organism evidence="4 5">
    <name type="scientific">Thermotomaculum hydrothermale</name>
    <dbReference type="NCBI Taxonomy" id="981385"/>
    <lineage>
        <taxon>Bacteria</taxon>
        <taxon>Pseudomonadati</taxon>
        <taxon>Acidobacteriota</taxon>
        <taxon>Holophagae</taxon>
        <taxon>Thermotomaculales</taxon>
        <taxon>Thermotomaculaceae</taxon>
        <taxon>Thermotomaculum</taxon>
    </lineage>
</organism>
<dbReference type="CDD" id="cd01048">
    <property type="entry name" value="Ferritin_like_AB2"/>
    <property type="match status" value="1"/>
</dbReference>
<dbReference type="InterPro" id="IPR019243">
    <property type="entry name" value="DUF2202"/>
</dbReference>
<dbReference type="Proteomes" id="UP000595564">
    <property type="component" value="Chromosome"/>
</dbReference>
<reference evidence="4 5" key="1">
    <citation type="journal article" date="2012" name="Extremophiles">
        <title>Thermotomaculum hydrothermale gen. nov., sp. nov., a novel heterotrophic thermophile within the phylum Acidobacteria from a deep-sea hydrothermal vent chimney in the Southern Okinawa Trough.</title>
        <authorList>
            <person name="Izumi H."/>
            <person name="Nunoura T."/>
            <person name="Miyazaki M."/>
            <person name="Mino S."/>
            <person name="Toki T."/>
            <person name="Takai K."/>
            <person name="Sako Y."/>
            <person name="Sawabe T."/>
            <person name="Nakagawa S."/>
        </authorList>
    </citation>
    <scope>NUCLEOTIDE SEQUENCE [LARGE SCALE GENOMIC DNA]</scope>
    <source>
        <strain evidence="4 5">AC55</strain>
    </source>
</reference>
<name>A0A7R6PNS8_9BACT</name>
<evidence type="ECO:0000313" key="4">
    <source>
        <dbReference type="EMBL" id="BBB33053.1"/>
    </source>
</evidence>
<sequence length="371" mass="40671">MEEIMKKILSILTIAILLAVPAMAGNGRGACGNGGGSALGSTYYDVSQETTINATVIGFDTVYPSRLIVTMEDSRQLAVFMAPKWYLAQQNITFTEGQVITIIGVLTTFSDSTDGIIARQVISGDSLYEFRDANGIPLWISTRGMAGRKGRRGGRGGYGAAAYGNISPCGNLATIISSLPVQDLNDVEVDMLEKMRQEEKLARDVYLTLYEKWGLRIFSNIAQSEQTHMDAVKVLLDKYGLEDPATNNVIGVFTDQAFTDLYNSLVEKGSVSLTEALKVGATIEDLDIKDLEDEIALTNNEDIKMVFQNLMKGSRNHLRSFYRLVVANGETYEPQFISQEEFDSIVNSPMERGVVLDADGNVYSTCGRVNN</sequence>
<dbReference type="Gene3D" id="1.20.1260.10">
    <property type="match status" value="1"/>
</dbReference>
<proteinExistence type="predicted"/>
<dbReference type="KEGG" id="thyd:TTHT_1559"/>
<dbReference type="EMBL" id="AP017470">
    <property type="protein sequence ID" value="BBB33053.1"/>
    <property type="molecule type" value="Genomic_DNA"/>
</dbReference>
<protein>
    <recommendedName>
        <fullName evidence="6">DUF2202 domain-containing protein</fullName>
    </recommendedName>
</protein>
<feature type="signal peptide" evidence="1">
    <location>
        <begin position="1"/>
        <end position="24"/>
    </location>
</feature>
<accession>A0A7R6PNS8</accession>
<dbReference type="Pfam" id="PF26390">
    <property type="entry name" value="MamS_MamX"/>
    <property type="match status" value="1"/>
</dbReference>
<evidence type="ECO:0000256" key="1">
    <source>
        <dbReference type="SAM" id="SignalP"/>
    </source>
</evidence>
<evidence type="ECO:0000259" key="3">
    <source>
        <dbReference type="Pfam" id="PF26390"/>
    </source>
</evidence>
<evidence type="ECO:0000313" key="5">
    <source>
        <dbReference type="Proteomes" id="UP000595564"/>
    </source>
</evidence>
<dbReference type="SUPFAM" id="SSF47240">
    <property type="entry name" value="Ferritin-like"/>
    <property type="match status" value="1"/>
</dbReference>